<feature type="compositionally biased region" description="Basic and acidic residues" evidence="1">
    <location>
        <begin position="24"/>
        <end position="40"/>
    </location>
</feature>
<reference evidence="2 3" key="1">
    <citation type="journal article" date="2024" name="BMC Genomics">
        <title>De novo assembly and annotation of Popillia japonica's genome with initial clues to its potential as an invasive pest.</title>
        <authorList>
            <person name="Cucini C."/>
            <person name="Boschi S."/>
            <person name="Funari R."/>
            <person name="Cardaioli E."/>
            <person name="Iannotti N."/>
            <person name="Marturano G."/>
            <person name="Paoli F."/>
            <person name="Bruttini M."/>
            <person name="Carapelli A."/>
            <person name="Frati F."/>
            <person name="Nardi F."/>
        </authorList>
    </citation>
    <scope>NUCLEOTIDE SEQUENCE [LARGE SCALE GENOMIC DNA]</scope>
    <source>
        <strain evidence="2">DMR45628</strain>
    </source>
</reference>
<proteinExistence type="predicted"/>
<evidence type="ECO:0000256" key="1">
    <source>
        <dbReference type="SAM" id="MobiDB-lite"/>
    </source>
</evidence>
<protein>
    <submittedName>
        <fullName evidence="2">Uncharacterized protein</fullName>
    </submittedName>
</protein>
<sequence length="125" mass="14400">MYNYTIKYHPRKENGPADVLSRLPAEDQTKSKREEQSFPERGHLLTLRLKHLPITKEALAGATKTDKILKPIGVYINAPWPEKAHLKKNMLTFYEKREEGVILWKGRICIPDKGCMCIGQILTKI</sequence>
<evidence type="ECO:0000313" key="2">
    <source>
        <dbReference type="EMBL" id="KAK9746831.1"/>
    </source>
</evidence>
<evidence type="ECO:0000313" key="3">
    <source>
        <dbReference type="Proteomes" id="UP001458880"/>
    </source>
</evidence>
<accession>A0AAW1MKW8</accession>
<feature type="region of interest" description="Disordered" evidence="1">
    <location>
        <begin position="13"/>
        <end position="40"/>
    </location>
</feature>
<dbReference type="Proteomes" id="UP001458880">
    <property type="component" value="Unassembled WGS sequence"/>
</dbReference>
<dbReference type="EMBL" id="JASPKY010000037">
    <property type="protein sequence ID" value="KAK9746831.1"/>
    <property type="molecule type" value="Genomic_DNA"/>
</dbReference>
<keyword evidence="3" id="KW-1185">Reference proteome</keyword>
<name>A0AAW1MKW8_POPJA</name>
<dbReference type="AlphaFoldDB" id="A0AAW1MKW8"/>
<comment type="caution">
    <text evidence="2">The sequence shown here is derived from an EMBL/GenBank/DDBJ whole genome shotgun (WGS) entry which is preliminary data.</text>
</comment>
<gene>
    <name evidence="2" type="ORF">QE152_g5843</name>
</gene>
<organism evidence="2 3">
    <name type="scientific">Popillia japonica</name>
    <name type="common">Japanese beetle</name>
    <dbReference type="NCBI Taxonomy" id="7064"/>
    <lineage>
        <taxon>Eukaryota</taxon>
        <taxon>Metazoa</taxon>
        <taxon>Ecdysozoa</taxon>
        <taxon>Arthropoda</taxon>
        <taxon>Hexapoda</taxon>
        <taxon>Insecta</taxon>
        <taxon>Pterygota</taxon>
        <taxon>Neoptera</taxon>
        <taxon>Endopterygota</taxon>
        <taxon>Coleoptera</taxon>
        <taxon>Polyphaga</taxon>
        <taxon>Scarabaeiformia</taxon>
        <taxon>Scarabaeidae</taxon>
        <taxon>Rutelinae</taxon>
        <taxon>Popillia</taxon>
    </lineage>
</organism>